<accession>A0AAD4MVX5</accession>
<sequence>MLNSRASLVLIILFTAVPTFAIFSADNLLRNPSATMPDLRIFDFKYNFNSNAFRFKRQTDMFSNMNLGQEPRGEHANTNVISGLNVNGLGWFSGRAKVDRHQELLQHLLSMGGG</sequence>
<protein>
    <submittedName>
        <fullName evidence="2">Uncharacterized protein</fullName>
    </submittedName>
</protein>
<name>A0AAD4MVX5_9BILA</name>
<dbReference type="EMBL" id="JAKKPZ010000037">
    <property type="protein sequence ID" value="KAI1708151.1"/>
    <property type="molecule type" value="Genomic_DNA"/>
</dbReference>
<evidence type="ECO:0000313" key="2">
    <source>
        <dbReference type="EMBL" id="KAI1708151.1"/>
    </source>
</evidence>
<evidence type="ECO:0000313" key="3">
    <source>
        <dbReference type="Proteomes" id="UP001201812"/>
    </source>
</evidence>
<evidence type="ECO:0000256" key="1">
    <source>
        <dbReference type="SAM" id="SignalP"/>
    </source>
</evidence>
<dbReference type="AlphaFoldDB" id="A0AAD4MVX5"/>
<feature type="chain" id="PRO_5042043356" evidence="1">
    <location>
        <begin position="22"/>
        <end position="114"/>
    </location>
</feature>
<proteinExistence type="predicted"/>
<comment type="caution">
    <text evidence="2">The sequence shown here is derived from an EMBL/GenBank/DDBJ whole genome shotgun (WGS) entry which is preliminary data.</text>
</comment>
<feature type="signal peptide" evidence="1">
    <location>
        <begin position="1"/>
        <end position="21"/>
    </location>
</feature>
<dbReference type="Proteomes" id="UP001201812">
    <property type="component" value="Unassembled WGS sequence"/>
</dbReference>
<keyword evidence="3" id="KW-1185">Reference proteome</keyword>
<organism evidence="2 3">
    <name type="scientific">Ditylenchus destructor</name>
    <dbReference type="NCBI Taxonomy" id="166010"/>
    <lineage>
        <taxon>Eukaryota</taxon>
        <taxon>Metazoa</taxon>
        <taxon>Ecdysozoa</taxon>
        <taxon>Nematoda</taxon>
        <taxon>Chromadorea</taxon>
        <taxon>Rhabditida</taxon>
        <taxon>Tylenchina</taxon>
        <taxon>Tylenchomorpha</taxon>
        <taxon>Sphaerularioidea</taxon>
        <taxon>Anguinidae</taxon>
        <taxon>Anguininae</taxon>
        <taxon>Ditylenchus</taxon>
    </lineage>
</organism>
<gene>
    <name evidence="2" type="ORF">DdX_12101</name>
</gene>
<keyword evidence="1" id="KW-0732">Signal</keyword>
<reference evidence="2" key="1">
    <citation type="submission" date="2022-01" db="EMBL/GenBank/DDBJ databases">
        <title>Genome Sequence Resource for Two Populations of Ditylenchus destructor, the Migratory Endoparasitic Phytonematode.</title>
        <authorList>
            <person name="Zhang H."/>
            <person name="Lin R."/>
            <person name="Xie B."/>
        </authorList>
    </citation>
    <scope>NUCLEOTIDE SEQUENCE</scope>
    <source>
        <strain evidence="2">BazhouSP</strain>
    </source>
</reference>